<organism evidence="4 5">
    <name type="scientific">Malassezia globosa (strain ATCC MYA-4612 / CBS 7966)</name>
    <name type="common">Dandruff-associated fungus</name>
    <dbReference type="NCBI Taxonomy" id="425265"/>
    <lineage>
        <taxon>Eukaryota</taxon>
        <taxon>Fungi</taxon>
        <taxon>Dikarya</taxon>
        <taxon>Basidiomycota</taxon>
        <taxon>Ustilaginomycotina</taxon>
        <taxon>Malasseziomycetes</taxon>
        <taxon>Malasseziales</taxon>
        <taxon>Malasseziaceae</taxon>
        <taxon>Malassezia</taxon>
    </lineage>
</organism>
<dbReference type="OrthoDB" id="4983at2759"/>
<dbReference type="InParanoid" id="A8QA75"/>
<dbReference type="InterPro" id="IPR036065">
    <property type="entry name" value="BolA-like_sf"/>
</dbReference>
<dbReference type="SUPFAM" id="SSF82657">
    <property type="entry name" value="BolA-like"/>
    <property type="match status" value="1"/>
</dbReference>
<dbReference type="GeneID" id="5853473"/>
<gene>
    <name evidence="4" type="ORF">MGL_3634</name>
</gene>
<dbReference type="Pfam" id="PF01722">
    <property type="entry name" value="BolA"/>
    <property type="match status" value="1"/>
</dbReference>
<protein>
    <recommendedName>
        <fullName evidence="6">Bola-like protein</fullName>
    </recommendedName>
</protein>
<evidence type="ECO:0000256" key="2">
    <source>
        <dbReference type="RuleBase" id="RU003860"/>
    </source>
</evidence>
<reference evidence="4 5" key="1">
    <citation type="journal article" date="2007" name="Proc. Natl. Acad. Sci. U.S.A.">
        <title>Dandruff-associated Malassezia genomes reveal convergent and divergent virulence traits shared with plant and human fungal pathogens.</title>
        <authorList>
            <person name="Xu J."/>
            <person name="Saunders C.W."/>
            <person name="Hu P."/>
            <person name="Grant R.A."/>
            <person name="Boekhout T."/>
            <person name="Kuramae E.E."/>
            <person name="Kronstad J.W."/>
            <person name="Deangelis Y.M."/>
            <person name="Reeder N.L."/>
            <person name="Johnstone K.R."/>
            <person name="Leland M."/>
            <person name="Fieno A.M."/>
            <person name="Begley W.M."/>
            <person name="Sun Y."/>
            <person name="Lacey M.P."/>
            <person name="Chaudhary T."/>
            <person name="Keough T."/>
            <person name="Chu L."/>
            <person name="Sears R."/>
            <person name="Yuan B."/>
            <person name="Dawson T.L.Jr."/>
        </authorList>
    </citation>
    <scope>NUCLEOTIDE SEQUENCE [LARGE SCALE GENOMIC DNA]</scope>
    <source>
        <strain evidence="5">ATCC MYA-4612 / CBS 7966</strain>
    </source>
</reference>
<proteinExistence type="inferred from homology"/>
<dbReference type="KEGG" id="mgl:MGL_3634"/>
<dbReference type="STRING" id="425265.A8QA75"/>
<dbReference type="PANTHER" id="PTHR46188">
    <property type="entry name" value="BOLA-LIKE PROTEIN 3"/>
    <property type="match status" value="1"/>
</dbReference>
<evidence type="ECO:0000256" key="1">
    <source>
        <dbReference type="ARBA" id="ARBA00005578"/>
    </source>
</evidence>
<feature type="compositionally biased region" description="Polar residues" evidence="3">
    <location>
        <begin position="115"/>
        <end position="131"/>
    </location>
</feature>
<evidence type="ECO:0008006" key="6">
    <source>
        <dbReference type="Google" id="ProtNLM"/>
    </source>
</evidence>
<dbReference type="VEuPathDB" id="FungiDB:MGL_3634"/>
<dbReference type="InterPro" id="IPR052275">
    <property type="entry name" value="Mt_Fe-S_assembly_factor"/>
</dbReference>
<dbReference type="GO" id="GO:0005759">
    <property type="term" value="C:mitochondrial matrix"/>
    <property type="evidence" value="ECO:0007669"/>
    <property type="project" value="TreeGrafter"/>
</dbReference>
<comment type="caution">
    <text evidence="4">The sequence shown here is derived from an EMBL/GenBank/DDBJ whole genome shotgun (WGS) entry which is preliminary data.</text>
</comment>
<dbReference type="Proteomes" id="UP000008837">
    <property type="component" value="Unassembled WGS sequence"/>
</dbReference>
<feature type="region of interest" description="Disordered" evidence="3">
    <location>
        <begin position="83"/>
        <end position="204"/>
    </location>
</feature>
<accession>A8QA75</accession>
<name>A8QA75_MALGO</name>
<evidence type="ECO:0000313" key="4">
    <source>
        <dbReference type="EMBL" id="EDP41953.1"/>
    </source>
</evidence>
<sequence>MVSQTELEHAIHEKVGQVDTLFVSDVSGGCGQAYDIVIVSDQFDGKSTLQRHRLVNDRLKNEIASMHAFSQKTYTTKQFGELKSKYSQQPPTSSPSPSPSLTSTATGSEAVVTPQHAQPAQKNTSPTSIDAVSTKAFPNAKESASARVTRVEIPPRTSDSISVPELTLTPVSESKSRFGPFSPQTEPQLRSPSSSTFDLHQPPSTLENVNISRLHHANITNPQFWLRLRELLQSEFMQESTAAGGDVMAIDVRRTT</sequence>
<dbReference type="EMBL" id="AAYY01000014">
    <property type="protein sequence ID" value="EDP41953.1"/>
    <property type="molecule type" value="Genomic_DNA"/>
</dbReference>
<dbReference type="RefSeq" id="XP_001729167.1">
    <property type="nucleotide sequence ID" value="XM_001729115.1"/>
</dbReference>
<dbReference type="InterPro" id="IPR002634">
    <property type="entry name" value="BolA"/>
</dbReference>
<dbReference type="PANTHER" id="PTHR46188:SF1">
    <property type="entry name" value="BOLA-LIKE PROTEIN 3"/>
    <property type="match status" value="1"/>
</dbReference>
<keyword evidence="5" id="KW-1185">Reference proteome</keyword>
<evidence type="ECO:0000256" key="3">
    <source>
        <dbReference type="SAM" id="MobiDB-lite"/>
    </source>
</evidence>
<comment type="similarity">
    <text evidence="1 2">Belongs to the BolA/IbaG family.</text>
</comment>
<evidence type="ECO:0000313" key="5">
    <source>
        <dbReference type="Proteomes" id="UP000008837"/>
    </source>
</evidence>
<dbReference type="Gene3D" id="3.30.300.90">
    <property type="entry name" value="BolA-like"/>
    <property type="match status" value="1"/>
</dbReference>
<feature type="compositionally biased region" description="Polar residues" evidence="3">
    <location>
        <begin position="182"/>
        <end position="204"/>
    </location>
</feature>
<dbReference type="AlphaFoldDB" id="A8QA75"/>